<dbReference type="EMBL" id="KN823096">
    <property type="protein sequence ID" value="KIO22955.1"/>
    <property type="molecule type" value="Genomic_DNA"/>
</dbReference>
<evidence type="ECO:0000313" key="2">
    <source>
        <dbReference type="Proteomes" id="UP000054248"/>
    </source>
</evidence>
<dbReference type="Proteomes" id="UP000054248">
    <property type="component" value="Unassembled WGS sequence"/>
</dbReference>
<organism evidence="1 2">
    <name type="scientific">Tulasnella calospora MUT 4182</name>
    <dbReference type="NCBI Taxonomy" id="1051891"/>
    <lineage>
        <taxon>Eukaryota</taxon>
        <taxon>Fungi</taxon>
        <taxon>Dikarya</taxon>
        <taxon>Basidiomycota</taxon>
        <taxon>Agaricomycotina</taxon>
        <taxon>Agaricomycetes</taxon>
        <taxon>Cantharellales</taxon>
        <taxon>Tulasnellaceae</taxon>
        <taxon>Tulasnella</taxon>
    </lineage>
</organism>
<proteinExistence type="predicted"/>
<accession>A0A0C3Q2Y4</accession>
<dbReference type="STRING" id="1051891.A0A0C3Q2Y4"/>
<reference evidence="2" key="2">
    <citation type="submission" date="2015-01" db="EMBL/GenBank/DDBJ databases">
        <title>Evolutionary Origins and Diversification of the Mycorrhizal Mutualists.</title>
        <authorList>
            <consortium name="DOE Joint Genome Institute"/>
            <consortium name="Mycorrhizal Genomics Consortium"/>
            <person name="Kohler A."/>
            <person name="Kuo A."/>
            <person name="Nagy L.G."/>
            <person name="Floudas D."/>
            <person name="Copeland A."/>
            <person name="Barry K.W."/>
            <person name="Cichocki N."/>
            <person name="Veneault-Fourrey C."/>
            <person name="LaButti K."/>
            <person name="Lindquist E.A."/>
            <person name="Lipzen A."/>
            <person name="Lundell T."/>
            <person name="Morin E."/>
            <person name="Murat C."/>
            <person name="Riley R."/>
            <person name="Ohm R."/>
            <person name="Sun H."/>
            <person name="Tunlid A."/>
            <person name="Henrissat B."/>
            <person name="Grigoriev I.V."/>
            <person name="Hibbett D.S."/>
            <person name="Martin F."/>
        </authorList>
    </citation>
    <scope>NUCLEOTIDE SEQUENCE [LARGE SCALE GENOMIC DNA]</scope>
    <source>
        <strain evidence="2">MUT 4182</strain>
    </source>
</reference>
<dbReference type="OrthoDB" id="2367075at2759"/>
<reference evidence="1 2" key="1">
    <citation type="submission" date="2014-04" db="EMBL/GenBank/DDBJ databases">
        <authorList>
            <consortium name="DOE Joint Genome Institute"/>
            <person name="Kuo A."/>
            <person name="Girlanda M."/>
            <person name="Perotto S."/>
            <person name="Kohler A."/>
            <person name="Nagy L.G."/>
            <person name="Floudas D."/>
            <person name="Copeland A."/>
            <person name="Barry K.W."/>
            <person name="Cichocki N."/>
            <person name="Veneault-Fourrey C."/>
            <person name="LaButti K."/>
            <person name="Lindquist E.A."/>
            <person name="Lipzen A."/>
            <person name="Lundell T."/>
            <person name="Morin E."/>
            <person name="Murat C."/>
            <person name="Sun H."/>
            <person name="Tunlid A."/>
            <person name="Henrissat B."/>
            <person name="Grigoriev I.V."/>
            <person name="Hibbett D.S."/>
            <person name="Martin F."/>
            <person name="Nordberg H.P."/>
            <person name="Cantor M.N."/>
            <person name="Hua S.X."/>
        </authorList>
    </citation>
    <scope>NUCLEOTIDE SEQUENCE [LARGE SCALE GENOMIC DNA]</scope>
    <source>
        <strain evidence="1 2">MUT 4182</strain>
    </source>
</reference>
<dbReference type="HOGENOM" id="CLU_047592_3_0_1"/>
<protein>
    <recommendedName>
        <fullName evidence="3">BTB domain-containing protein</fullName>
    </recommendedName>
</protein>
<dbReference type="AlphaFoldDB" id="A0A0C3Q2Y4"/>
<evidence type="ECO:0000313" key="1">
    <source>
        <dbReference type="EMBL" id="KIO22955.1"/>
    </source>
</evidence>
<gene>
    <name evidence="1" type="ORF">M407DRAFT_27524</name>
</gene>
<sequence length="263" mass="30207">MKIGRSGQSSEPGVPRRHFRYYNSEHLIFVVDGYLFQLPVRRLKQSKFFRDMLDSEHLDDPDSFKGRSDEHPIALDSIKCFEMESFADVLDARYDDFMPLLRSAEISPQFLPRVFDDEIKREWKQLAAALHLATMWGFKEVKTRLVRDMSQIISDDGIPPLDRIEVSVQCGVSDWLHPAYQELCERTEGMTNEEAKRLGMDRLAAVYRVRDRRHAHTAAVQNSGHCGYCGRTGYMSYSNNVQTPTLDLIKAEEVLSSVEGPLS</sequence>
<name>A0A0C3Q2Y4_9AGAM</name>
<keyword evidence="2" id="KW-1185">Reference proteome</keyword>
<evidence type="ECO:0008006" key="3">
    <source>
        <dbReference type="Google" id="ProtNLM"/>
    </source>
</evidence>